<dbReference type="Pfam" id="PF13855">
    <property type="entry name" value="LRR_8"/>
    <property type="match status" value="9"/>
</dbReference>
<keyword evidence="3" id="KW-0677">Repeat</keyword>
<dbReference type="EMBL" id="JAPXFL010000007">
    <property type="protein sequence ID" value="KAK9503608.1"/>
    <property type="molecule type" value="Genomic_DNA"/>
</dbReference>
<keyword evidence="2" id="KW-0732">Signal</keyword>
<gene>
    <name evidence="5" type="ORF">O3M35_010133</name>
</gene>
<accession>A0AAW1CXS3</accession>
<evidence type="ECO:0000256" key="2">
    <source>
        <dbReference type="ARBA" id="ARBA00022729"/>
    </source>
</evidence>
<protein>
    <recommendedName>
        <fullName evidence="7">Chaoptin</fullName>
    </recommendedName>
</protein>
<dbReference type="Proteomes" id="UP001461498">
    <property type="component" value="Unassembled WGS sequence"/>
</dbReference>
<keyword evidence="4" id="KW-0472">Membrane</keyword>
<dbReference type="SMART" id="SM00364">
    <property type="entry name" value="LRR_BAC"/>
    <property type="match status" value="12"/>
</dbReference>
<dbReference type="AlphaFoldDB" id="A0AAW1CXS3"/>
<keyword evidence="6" id="KW-1185">Reference proteome</keyword>
<dbReference type="InterPro" id="IPR032675">
    <property type="entry name" value="LRR_dom_sf"/>
</dbReference>
<organism evidence="5 6">
    <name type="scientific">Rhynocoris fuscipes</name>
    <dbReference type="NCBI Taxonomy" id="488301"/>
    <lineage>
        <taxon>Eukaryota</taxon>
        <taxon>Metazoa</taxon>
        <taxon>Ecdysozoa</taxon>
        <taxon>Arthropoda</taxon>
        <taxon>Hexapoda</taxon>
        <taxon>Insecta</taxon>
        <taxon>Pterygota</taxon>
        <taxon>Neoptera</taxon>
        <taxon>Paraneoptera</taxon>
        <taxon>Hemiptera</taxon>
        <taxon>Heteroptera</taxon>
        <taxon>Panheteroptera</taxon>
        <taxon>Cimicomorpha</taxon>
        <taxon>Reduviidae</taxon>
        <taxon>Harpactorinae</taxon>
        <taxon>Harpactorini</taxon>
        <taxon>Rhynocoris</taxon>
    </lineage>
</organism>
<sequence>MLMYVFVAEIPANTATKLSIVGSGMEVLDDEAIRNHQLNALNLAKNNIIKITDNSLIYSAKTLSALDLSFNRLQKVPHTALAGLSSLRFLSLESNEINSLLVEWNYLKQTLNTLHLGGNDLNVLTSGIDFTLANFQELLSLNINDNYITNLEENSLPFTLKTLYASNNLIEEFPTHLVNNLDGLSKLYLNDNYIKNIPTFKFKDKKQLETLDLSDNLITNVNDFMGNSMLVKEIDLSHNHITSISAFAFNGALCTKLDLSSNRIAVLNEKAFYGLRNTIENLDLSRNQLSKIPKSVVSLRRLKQLSLSHNTIQSIPDSTFKNSSQYLYFLQLSGNYFHSIPKAALRNIKRLIRLEMSYNAITYIKSSDFMRWGDHLESLYLKSNNIDSLEYNAFKNLPKLRKLGLAFNNIRSIDSKAFSNLAVPLVYLDLSSALRKNDFPEDSLKTLKNLEQLVLTGNNITNLPKVSLYNFAKLKTLNLDFNKILEIPETFFNSVVLKHLKDIRLGFNRLHTIDKNTFLDLPSLEFIGLNDNQIRSINDGAFKNLQAKLTITLANNEIHVIHPNSFQNIPNFINLDLHNNDLQSLDWNMFNNVTSNMLPLTLNLSRNRIENIVQPTGYRPISVSTLDLSHNKLKQINSESFRLFNDSLRTLIFDYNELSELPERVFWMLKSLVILKIEHNKLKDIRENTFMNLEKLQVLDLSHNHISRINIKQFANLWNLRILDLSHNEISTIPGDSFQNTKLERLILKNNRFSIIPSQSFYPIDRTLQHLDISNNMIEHLERDFFNSIKSLTDLNLCSNYLSQIPDYMGTGLDKLLNLQLCNNKLSLNNFNVINRLKQLRYLNLADTNIRDIPNGLQLEHLVSLNLSGNGLSQLRQGFLFGTPNLRQLDLSRNNLTNWGIIGWNQAQYLKELDISNNPIKTLTKDTFEGLDNLKILNIQNLHHLERFDSDSLTKCKLLHWLKIQTWPNIEKYRFRLPSVVFGLKNLKKLTVEVLEDKLTDQLVQAFPPKLKYLEITGGNLKEVAVDSLKGLDNKNELVVKFHGTNITTFPPLFFARIGGRLTVDLRRNQLDQVGPEMFYKSLKSIRKLGTKIYSGGIHVQNNPILCNCDSHWLGYWMRRYLLETLRIHQKEPEYSRDVIENMKESTCINPLNGRHTPILTFEMEGCDVSYGQIAFGVNLFLMLATIFIVYFIR</sequence>
<dbReference type="GO" id="GO:0031012">
    <property type="term" value="C:extracellular matrix"/>
    <property type="evidence" value="ECO:0007669"/>
    <property type="project" value="TreeGrafter"/>
</dbReference>
<keyword evidence="4" id="KW-0812">Transmembrane</keyword>
<name>A0AAW1CXS3_9HEMI</name>
<dbReference type="InterPro" id="IPR003591">
    <property type="entry name" value="Leu-rich_rpt_typical-subtyp"/>
</dbReference>
<dbReference type="PRINTS" id="PR00019">
    <property type="entry name" value="LEURICHRPT"/>
</dbReference>
<evidence type="ECO:0008006" key="7">
    <source>
        <dbReference type="Google" id="ProtNLM"/>
    </source>
</evidence>
<keyword evidence="1" id="KW-0433">Leucine-rich repeat</keyword>
<dbReference type="PROSITE" id="PS51450">
    <property type="entry name" value="LRR"/>
    <property type="match status" value="14"/>
</dbReference>
<comment type="caution">
    <text evidence="5">The sequence shown here is derived from an EMBL/GenBank/DDBJ whole genome shotgun (WGS) entry which is preliminary data.</text>
</comment>
<dbReference type="InterPro" id="IPR001611">
    <property type="entry name" value="Leu-rich_rpt"/>
</dbReference>
<evidence type="ECO:0000256" key="3">
    <source>
        <dbReference type="ARBA" id="ARBA00022737"/>
    </source>
</evidence>
<evidence type="ECO:0000313" key="6">
    <source>
        <dbReference type="Proteomes" id="UP001461498"/>
    </source>
</evidence>
<dbReference type="InterPro" id="IPR050328">
    <property type="entry name" value="Dev_Immune_Receptor"/>
</dbReference>
<evidence type="ECO:0000256" key="4">
    <source>
        <dbReference type="SAM" id="Phobius"/>
    </source>
</evidence>
<dbReference type="SUPFAM" id="SSF52058">
    <property type="entry name" value="L domain-like"/>
    <property type="match status" value="4"/>
</dbReference>
<feature type="transmembrane region" description="Helical" evidence="4">
    <location>
        <begin position="1174"/>
        <end position="1193"/>
    </location>
</feature>
<dbReference type="Gene3D" id="3.80.10.10">
    <property type="entry name" value="Ribonuclease Inhibitor"/>
    <property type="match status" value="8"/>
</dbReference>
<reference evidence="5 6" key="1">
    <citation type="submission" date="2022-12" db="EMBL/GenBank/DDBJ databases">
        <title>Chromosome-level genome assembly of true bugs.</title>
        <authorList>
            <person name="Ma L."/>
            <person name="Li H."/>
        </authorList>
    </citation>
    <scope>NUCLEOTIDE SEQUENCE [LARGE SCALE GENOMIC DNA]</scope>
    <source>
        <strain evidence="5">Lab_2022b</strain>
    </source>
</reference>
<dbReference type="SMART" id="SM00369">
    <property type="entry name" value="LRR_TYP"/>
    <property type="match status" value="29"/>
</dbReference>
<dbReference type="PANTHER" id="PTHR24373:SF275">
    <property type="entry name" value="TIR DOMAIN-CONTAINING PROTEIN"/>
    <property type="match status" value="1"/>
</dbReference>
<dbReference type="GO" id="GO:0005615">
    <property type="term" value="C:extracellular space"/>
    <property type="evidence" value="ECO:0007669"/>
    <property type="project" value="TreeGrafter"/>
</dbReference>
<dbReference type="PANTHER" id="PTHR24373">
    <property type="entry name" value="SLIT RELATED LEUCINE-RICH REPEAT NEURONAL PROTEIN"/>
    <property type="match status" value="1"/>
</dbReference>
<evidence type="ECO:0000256" key="1">
    <source>
        <dbReference type="ARBA" id="ARBA00022614"/>
    </source>
</evidence>
<keyword evidence="4" id="KW-1133">Transmembrane helix</keyword>
<evidence type="ECO:0000313" key="5">
    <source>
        <dbReference type="EMBL" id="KAK9503608.1"/>
    </source>
</evidence>
<dbReference type="SMART" id="SM00365">
    <property type="entry name" value="LRR_SD22"/>
    <property type="match status" value="13"/>
</dbReference>
<proteinExistence type="predicted"/>